<organism evidence="2">
    <name type="scientific">bioreactor metagenome</name>
    <dbReference type="NCBI Taxonomy" id="1076179"/>
    <lineage>
        <taxon>unclassified sequences</taxon>
        <taxon>metagenomes</taxon>
        <taxon>ecological metagenomes</taxon>
    </lineage>
</organism>
<keyword evidence="1" id="KW-0472">Membrane</keyword>
<reference evidence="2" key="1">
    <citation type="submission" date="2019-08" db="EMBL/GenBank/DDBJ databases">
        <authorList>
            <person name="Kucharzyk K."/>
            <person name="Murdoch R.W."/>
            <person name="Higgins S."/>
            <person name="Loffler F."/>
        </authorList>
    </citation>
    <scope>NUCLEOTIDE SEQUENCE</scope>
</reference>
<dbReference type="EMBL" id="VSSQ01013857">
    <property type="protein sequence ID" value="MPM52422.1"/>
    <property type="molecule type" value="Genomic_DNA"/>
</dbReference>
<gene>
    <name evidence="2" type="ORF">SDC9_99181</name>
</gene>
<name>A0A645AGT6_9ZZZZ</name>
<accession>A0A645AGT6</accession>
<evidence type="ECO:0000256" key="1">
    <source>
        <dbReference type="SAM" id="Phobius"/>
    </source>
</evidence>
<keyword evidence="1" id="KW-1133">Transmembrane helix</keyword>
<sequence length="315" mass="34449">MMNRFSDMNDMNDMIELMDKIKVPGALKDKVLDASDTVHTAKPKNSRHQSKRHTAFRVAVCAVFALAFLLGGLSIFQSGANSPSTTTKSNGTTTLSPSYHFGLEAYAADNNETYAPKDNKIAFSIGSSGGGEITGKGDYTGCLFRVTGDGIKTISASIDRGGFYRYKKLDNLTKDEIEAIFDSEKNGTLNADCQFASSDDLKTWCSEQMTALGSSFSEDWTADGGYGFWVPPESIQNNENEDLRAAAHREIDTFNGAVLTITATFEDGSQQTKTLNLKTGKLKVVLNEDHNQTVLPELADDNEPYIYSVYAELEN</sequence>
<protein>
    <submittedName>
        <fullName evidence="2">Uncharacterized protein</fullName>
    </submittedName>
</protein>
<evidence type="ECO:0000313" key="2">
    <source>
        <dbReference type="EMBL" id="MPM52422.1"/>
    </source>
</evidence>
<comment type="caution">
    <text evidence="2">The sequence shown here is derived from an EMBL/GenBank/DDBJ whole genome shotgun (WGS) entry which is preliminary data.</text>
</comment>
<dbReference type="AlphaFoldDB" id="A0A645AGT6"/>
<proteinExistence type="predicted"/>
<feature type="transmembrane region" description="Helical" evidence="1">
    <location>
        <begin position="54"/>
        <end position="76"/>
    </location>
</feature>
<keyword evidence="1" id="KW-0812">Transmembrane</keyword>